<evidence type="ECO:0008006" key="3">
    <source>
        <dbReference type="Google" id="ProtNLM"/>
    </source>
</evidence>
<accession>A0ABU1U407</accession>
<dbReference type="EMBL" id="JAVDWA010000006">
    <property type="protein sequence ID" value="MDR7074209.1"/>
    <property type="molecule type" value="Genomic_DNA"/>
</dbReference>
<dbReference type="RefSeq" id="WP_310260773.1">
    <property type="nucleotide sequence ID" value="NZ_JAVDWA010000006.1"/>
</dbReference>
<protein>
    <recommendedName>
        <fullName evidence="3">Restriction endonuclease type IV Mrr domain-containing protein</fullName>
    </recommendedName>
</protein>
<comment type="caution">
    <text evidence="1">The sequence shown here is derived from an EMBL/GenBank/DDBJ whole genome shotgun (WGS) entry which is preliminary data.</text>
</comment>
<organism evidence="1 2">
    <name type="scientific">Fictibacillus barbaricus</name>
    <dbReference type="NCBI Taxonomy" id="182136"/>
    <lineage>
        <taxon>Bacteria</taxon>
        <taxon>Bacillati</taxon>
        <taxon>Bacillota</taxon>
        <taxon>Bacilli</taxon>
        <taxon>Bacillales</taxon>
        <taxon>Fictibacillaceae</taxon>
        <taxon>Fictibacillus</taxon>
    </lineage>
</organism>
<name>A0ABU1U407_9BACL</name>
<dbReference type="Proteomes" id="UP001258181">
    <property type="component" value="Unassembled WGS sequence"/>
</dbReference>
<reference evidence="1 2" key="1">
    <citation type="submission" date="2023-07" db="EMBL/GenBank/DDBJ databases">
        <title>Sorghum-associated microbial communities from plants grown in Nebraska, USA.</title>
        <authorList>
            <person name="Schachtman D."/>
        </authorList>
    </citation>
    <scope>NUCLEOTIDE SEQUENCE [LARGE SCALE GENOMIC DNA]</scope>
    <source>
        <strain evidence="1 2">BE211</strain>
    </source>
</reference>
<sequence length="131" mass="15112">MKKPRQDSINFMEDRLSSHSKVSNLERLSDYYYLIKRSSNLRDIRLLITDEYTVGIADLIEHKKNYPEMNAILTVSSWNGYTKSVKNEAKKECIGIFVPGELLGALNIDEFWKYIKTDNEGEPINFGGRSS</sequence>
<gene>
    <name evidence="1" type="ORF">J2X07_003204</name>
</gene>
<evidence type="ECO:0000313" key="2">
    <source>
        <dbReference type="Proteomes" id="UP001258181"/>
    </source>
</evidence>
<proteinExistence type="predicted"/>
<evidence type="ECO:0000313" key="1">
    <source>
        <dbReference type="EMBL" id="MDR7074209.1"/>
    </source>
</evidence>
<keyword evidence="2" id="KW-1185">Reference proteome</keyword>